<feature type="compositionally biased region" description="Basic and acidic residues" evidence="1">
    <location>
        <begin position="1"/>
        <end position="19"/>
    </location>
</feature>
<feature type="compositionally biased region" description="Basic and acidic residues" evidence="1">
    <location>
        <begin position="31"/>
        <end position="46"/>
    </location>
</feature>
<gene>
    <name evidence="2" type="ORF">Amon01_000940500</name>
</gene>
<dbReference type="EMBL" id="BSXU01011067">
    <property type="protein sequence ID" value="GME73873.1"/>
    <property type="molecule type" value="Genomic_DNA"/>
</dbReference>
<dbReference type="AlphaFoldDB" id="A0A9W6WB80"/>
<dbReference type="Proteomes" id="UP001165063">
    <property type="component" value="Unassembled WGS sequence"/>
</dbReference>
<organism evidence="2 3">
    <name type="scientific">Ambrosiozyma monospora</name>
    <name type="common">Yeast</name>
    <name type="synonym">Endomycopsis monosporus</name>
    <dbReference type="NCBI Taxonomy" id="43982"/>
    <lineage>
        <taxon>Eukaryota</taxon>
        <taxon>Fungi</taxon>
        <taxon>Dikarya</taxon>
        <taxon>Ascomycota</taxon>
        <taxon>Saccharomycotina</taxon>
        <taxon>Pichiomycetes</taxon>
        <taxon>Pichiales</taxon>
        <taxon>Pichiaceae</taxon>
        <taxon>Ambrosiozyma</taxon>
    </lineage>
</organism>
<feature type="region of interest" description="Disordered" evidence="1">
    <location>
        <begin position="1"/>
        <end position="218"/>
    </location>
</feature>
<sequence length="218" mass="24138">MMVLRKKDDSIDKDIDRNDQGQSSDEAAIEATEKMEEEIKGMSPKEDDAEILESLGDSSGIGSEREDPDSPVNLESDSLPSEKINSESESVDACVSEAVVCNVEKTNDLENSTEGFKLDDKKSELSESVSVTDAQQPAESKLSSISDEEKSKIPDLSKSSATPSEVLNNLHLEESEKNKSTRKERNLLIPPQKPHHHHLISNYRIVEPPQLKDHILQS</sequence>
<comment type="caution">
    <text evidence="2">The sequence shown here is derived from an EMBL/GenBank/DDBJ whole genome shotgun (WGS) entry which is preliminary data.</text>
</comment>
<evidence type="ECO:0000313" key="2">
    <source>
        <dbReference type="EMBL" id="GME73873.1"/>
    </source>
</evidence>
<feature type="compositionally biased region" description="Basic and acidic residues" evidence="1">
    <location>
        <begin position="116"/>
        <end position="125"/>
    </location>
</feature>
<keyword evidence="3" id="KW-1185">Reference proteome</keyword>
<feature type="compositionally biased region" description="Polar residues" evidence="1">
    <location>
        <begin position="157"/>
        <end position="167"/>
    </location>
</feature>
<feature type="compositionally biased region" description="Basic and acidic residues" evidence="1">
    <location>
        <begin position="171"/>
        <end position="186"/>
    </location>
</feature>
<evidence type="ECO:0000256" key="1">
    <source>
        <dbReference type="SAM" id="MobiDB-lite"/>
    </source>
</evidence>
<name>A0A9W6WB80_AMBMO</name>
<feature type="compositionally biased region" description="Polar residues" evidence="1">
    <location>
        <begin position="126"/>
        <end position="145"/>
    </location>
</feature>
<protein>
    <submittedName>
        <fullName evidence="2">Unnamed protein product</fullName>
    </submittedName>
</protein>
<proteinExistence type="predicted"/>
<reference evidence="2" key="1">
    <citation type="submission" date="2023-04" db="EMBL/GenBank/DDBJ databases">
        <title>Ambrosiozyma monospora NBRC 1965.</title>
        <authorList>
            <person name="Ichikawa N."/>
            <person name="Sato H."/>
            <person name="Tonouchi N."/>
        </authorList>
    </citation>
    <scope>NUCLEOTIDE SEQUENCE</scope>
    <source>
        <strain evidence="2">NBRC 1965</strain>
    </source>
</reference>
<evidence type="ECO:0000313" key="3">
    <source>
        <dbReference type="Proteomes" id="UP001165063"/>
    </source>
</evidence>
<accession>A0A9W6WB80</accession>